<reference evidence="4" key="2">
    <citation type="submission" date="2020-09" db="EMBL/GenBank/DDBJ databases">
        <authorList>
            <person name="Sun Q."/>
            <person name="Zhou Y."/>
        </authorList>
    </citation>
    <scope>NUCLEOTIDE SEQUENCE</scope>
    <source>
        <strain evidence="4">CGMCC 1.15425</strain>
    </source>
</reference>
<dbReference type="NCBIfam" id="TIGR01981">
    <property type="entry name" value="sufD"/>
    <property type="match status" value="1"/>
</dbReference>
<evidence type="ECO:0000259" key="3">
    <source>
        <dbReference type="Pfam" id="PF19295"/>
    </source>
</evidence>
<feature type="domain" description="SUF system FeS cluster assembly SufBD N-terminal" evidence="3">
    <location>
        <begin position="17"/>
        <end position="162"/>
    </location>
</feature>
<dbReference type="InterPro" id="IPR055346">
    <property type="entry name" value="Fe-S_cluster_assembly_SufBD"/>
</dbReference>
<dbReference type="PANTHER" id="PTHR43575">
    <property type="entry name" value="PROTEIN ABCI7, CHLOROPLASTIC"/>
    <property type="match status" value="1"/>
</dbReference>
<keyword evidence="5" id="KW-1185">Reference proteome</keyword>
<dbReference type="InterPro" id="IPR011542">
    <property type="entry name" value="SUF_FeS_clus_asmbl_SufD"/>
</dbReference>
<dbReference type="GO" id="GO:0016226">
    <property type="term" value="P:iron-sulfur cluster assembly"/>
    <property type="evidence" value="ECO:0007669"/>
    <property type="project" value="InterPro"/>
</dbReference>
<dbReference type="Pfam" id="PF01458">
    <property type="entry name" value="SUFBD_core"/>
    <property type="match status" value="1"/>
</dbReference>
<dbReference type="Pfam" id="PF19295">
    <property type="entry name" value="SufBD_N"/>
    <property type="match status" value="1"/>
</dbReference>
<feature type="domain" description="SUF system FeS cluster assembly SufBD core" evidence="2">
    <location>
        <begin position="173"/>
        <end position="408"/>
    </location>
</feature>
<dbReference type="AlphaFoldDB" id="A0A916VJS9"/>
<proteinExistence type="inferred from homology"/>
<evidence type="ECO:0000313" key="5">
    <source>
        <dbReference type="Proteomes" id="UP000627715"/>
    </source>
</evidence>
<dbReference type="InterPro" id="IPR045595">
    <property type="entry name" value="SufBD_N"/>
</dbReference>
<sequence length="450" mass="49732">MAANEFQQHALSVADSQQANAAFAERRAIAAERFAATAWPGRKTEAWKYTSLRSLQELTEASFAEQAKAIELPEAVKAVDSYRLVFVDGVFQADLSGDLPEFACRFSEANAEQKAFINEKLGTVVATQTESARNLFSYLNDAWLHDGVLLHLPRGASLNKPLYLVYVSTSEAANATLAHQRLLVWLEDNSQANVIEHYLSESVASNDDDVSSLTNGITEIHVGQNAQLHHTRLNLEDEAHTHIGGVHLALSRDSVAKCFALGEGGRLKRIDYQISHNGPGAELIMHGAYLARNKQLIDYHTCIEHREPHCNSLEVIRGIVGDKAKAVFNGRIHIHQDAQKTLAELHNRNLLTSNGAEVDTKPELEIYADDVKCAHGATVSQLDETALYYLQSRGIEAAEARMLLSYGFVNEVLSQLPYQPLLESLQVRLRARFIDEARKSAAEKLIGESA</sequence>
<comment type="caution">
    <text evidence="4">The sequence shown here is derived from an EMBL/GenBank/DDBJ whole genome shotgun (WGS) entry which is preliminary data.</text>
</comment>
<dbReference type="OrthoDB" id="9768262at2"/>
<dbReference type="PANTHER" id="PTHR43575:SF1">
    <property type="entry name" value="PROTEIN ABCI7, CHLOROPLASTIC"/>
    <property type="match status" value="1"/>
</dbReference>
<gene>
    <name evidence="4" type="primary">sufD</name>
    <name evidence="4" type="ORF">GCM10011403_29010</name>
</gene>
<reference evidence="4" key="1">
    <citation type="journal article" date="2014" name="Int. J. Syst. Evol. Microbiol.">
        <title>Complete genome sequence of Corynebacterium casei LMG S-19264T (=DSM 44701T), isolated from a smear-ripened cheese.</title>
        <authorList>
            <consortium name="US DOE Joint Genome Institute (JGI-PGF)"/>
            <person name="Walter F."/>
            <person name="Albersmeier A."/>
            <person name="Kalinowski J."/>
            <person name="Ruckert C."/>
        </authorList>
    </citation>
    <scope>NUCLEOTIDE SEQUENCE</scope>
    <source>
        <strain evidence="4">CGMCC 1.15425</strain>
    </source>
</reference>
<dbReference type="RefSeq" id="WP_068810737.1">
    <property type="nucleotide sequence ID" value="NZ_BMIY01000014.1"/>
</dbReference>
<evidence type="ECO:0000256" key="1">
    <source>
        <dbReference type="ARBA" id="ARBA00043967"/>
    </source>
</evidence>
<evidence type="ECO:0000259" key="2">
    <source>
        <dbReference type="Pfam" id="PF01458"/>
    </source>
</evidence>
<dbReference type="Proteomes" id="UP000627715">
    <property type="component" value="Unassembled WGS sequence"/>
</dbReference>
<dbReference type="InterPro" id="IPR037284">
    <property type="entry name" value="SUF_FeS_clus_asmbl_SufBD_sf"/>
</dbReference>
<evidence type="ECO:0000313" key="4">
    <source>
        <dbReference type="EMBL" id="GFZ83561.1"/>
    </source>
</evidence>
<protein>
    <submittedName>
        <fullName evidence="4">Fe-S cluster assembly protein SufD</fullName>
    </submittedName>
</protein>
<dbReference type="EMBL" id="BMIY01000014">
    <property type="protein sequence ID" value="GFZ83561.1"/>
    <property type="molecule type" value="Genomic_DNA"/>
</dbReference>
<organism evidence="4 5">
    <name type="scientific">Pseudohongiella nitratireducens</name>
    <dbReference type="NCBI Taxonomy" id="1768907"/>
    <lineage>
        <taxon>Bacteria</taxon>
        <taxon>Pseudomonadati</taxon>
        <taxon>Pseudomonadota</taxon>
        <taxon>Gammaproteobacteria</taxon>
        <taxon>Pseudomonadales</taxon>
        <taxon>Pseudohongiellaceae</taxon>
        <taxon>Pseudohongiella</taxon>
    </lineage>
</organism>
<accession>A0A916VJS9</accession>
<comment type="similarity">
    <text evidence="1">Belongs to the iron-sulfur cluster assembly SufBD family.</text>
</comment>
<name>A0A916VJS9_9GAMM</name>
<dbReference type="InterPro" id="IPR000825">
    <property type="entry name" value="SUF_FeS_clus_asmbl_SufBD_core"/>
</dbReference>
<dbReference type="SUPFAM" id="SSF101960">
    <property type="entry name" value="Stabilizer of iron transporter SufD"/>
    <property type="match status" value="1"/>
</dbReference>